<protein>
    <recommendedName>
        <fullName evidence="3">protein O-GlcNAc transferase</fullName>
        <ecNumber evidence="3">2.4.1.255</ecNumber>
    </recommendedName>
</protein>
<keyword evidence="11" id="KW-1185">Reference proteome</keyword>
<feature type="repeat" description="TPR" evidence="8">
    <location>
        <begin position="138"/>
        <end position="171"/>
    </location>
</feature>
<dbReference type="CAZy" id="GT41">
    <property type="family name" value="Glycosyltransferase Family 41"/>
</dbReference>
<evidence type="ECO:0000256" key="8">
    <source>
        <dbReference type="PROSITE-ProRule" id="PRU00339"/>
    </source>
</evidence>
<evidence type="ECO:0000256" key="7">
    <source>
        <dbReference type="ARBA" id="ARBA00022803"/>
    </source>
</evidence>
<reference evidence="10 11" key="1">
    <citation type="journal article" date="2008" name="BMC Genomics">
        <title>Complete genome of Phenylobacterium zucineum - a novel facultative intracellular bacterium isolated from human erythroleukemia cell line K562.</title>
        <authorList>
            <person name="Luo Y."/>
            <person name="Xu X."/>
            <person name="Ding Z."/>
            <person name="Liu Z."/>
            <person name="Zhang B."/>
            <person name="Yan Z."/>
            <person name="Sun J."/>
            <person name="Hu S."/>
            <person name="Hu X."/>
        </authorList>
    </citation>
    <scope>NUCLEOTIDE SEQUENCE [LARGE SCALE GENOMIC DNA]</scope>
    <source>
        <strain evidence="10 11">HLK1</strain>
    </source>
</reference>
<evidence type="ECO:0000256" key="1">
    <source>
        <dbReference type="ARBA" id="ARBA00004922"/>
    </source>
</evidence>
<dbReference type="STRING" id="450851.PHZ_c0499"/>
<comment type="similarity">
    <text evidence="2">Belongs to the glycosyltransferase 41 family. O-GlcNAc transferase subfamily.</text>
</comment>
<dbReference type="eggNOG" id="COG3914">
    <property type="taxonomic scope" value="Bacteria"/>
</dbReference>
<dbReference type="Gene3D" id="1.25.40.10">
    <property type="entry name" value="Tetratricopeptide repeat domain"/>
    <property type="match status" value="3"/>
</dbReference>
<dbReference type="HOGENOM" id="CLU_001721_4_0_5"/>
<evidence type="ECO:0000256" key="6">
    <source>
        <dbReference type="ARBA" id="ARBA00022737"/>
    </source>
</evidence>
<dbReference type="SUPFAM" id="SSF48452">
    <property type="entry name" value="TPR-like"/>
    <property type="match status" value="1"/>
</dbReference>
<dbReference type="InterPro" id="IPR029489">
    <property type="entry name" value="OGT/SEC/SPY_C"/>
</dbReference>
<keyword evidence="5" id="KW-0808">Transferase</keyword>
<evidence type="ECO:0000313" key="11">
    <source>
        <dbReference type="Proteomes" id="UP000001868"/>
    </source>
</evidence>
<dbReference type="InterPro" id="IPR051939">
    <property type="entry name" value="Glycosyltr_41/O-GlcNAc_trsf"/>
</dbReference>
<evidence type="ECO:0000256" key="3">
    <source>
        <dbReference type="ARBA" id="ARBA00011970"/>
    </source>
</evidence>
<dbReference type="Gene3D" id="3.40.50.11380">
    <property type="match status" value="1"/>
</dbReference>
<accession>B4REH1</accession>
<comment type="pathway">
    <text evidence="1">Protein modification; protein glycosylation.</text>
</comment>
<dbReference type="Gene3D" id="3.40.50.2000">
    <property type="entry name" value="Glycogen Phosphorylase B"/>
    <property type="match status" value="1"/>
</dbReference>
<dbReference type="PROSITE" id="PS50005">
    <property type="entry name" value="TPR"/>
    <property type="match status" value="2"/>
</dbReference>
<keyword evidence="7 8" id="KW-0802">TPR repeat</keyword>
<dbReference type="InterPro" id="IPR019734">
    <property type="entry name" value="TPR_rpt"/>
</dbReference>
<keyword evidence="6" id="KW-0677">Repeat</keyword>
<keyword evidence="4" id="KW-0328">Glycosyltransferase</keyword>
<dbReference type="PANTHER" id="PTHR44835:SF1">
    <property type="entry name" value="PROTEIN O-GLCNAC TRANSFERASE"/>
    <property type="match status" value="1"/>
</dbReference>
<dbReference type="KEGG" id="pzu:PHZ_c0499"/>
<dbReference type="EMBL" id="CP000747">
    <property type="protein sequence ID" value="ACG76913.1"/>
    <property type="molecule type" value="Genomic_DNA"/>
</dbReference>
<proteinExistence type="inferred from homology"/>
<dbReference type="InterPro" id="IPR011990">
    <property type="entry name" value="TPR-like_helical_dom_sf"/>
</dbReference>
<sequence length="761" mass="84525">MDQRLAAAQAALNGGRAAEAVGHLTALLNDAPDQPLGVYHTLAIQLYRAGRYDEAERWARQGLERHPRAADLMNLHGVLLRRLGRPAEAAAALAAVLRLQPKNTSAMSNLANVHLDRDDPAAAEAVLLQLVRLEPKKAEHHRLLGRALLRQGRHDPALARFRQAILLERTNPNTWLDLAGLLMELRRNDEAVETMARAAELFPTEPKFRQGPVILLRREGRVAEAEAVLAKALEADERQAWAHRELGGLYADTDRERANRHLRRALELQPDDLDNLFALAESLQRSRYGDEAAHIEEAYQVLRRAALPRTLSGLQKKIAAEIFLRVGDHAAVDALGSLSDLGRAFAGAGLHSGFMNLAARVRTPQDRRDLVEFHRQWGQRVEALAAREPVTTQAAPAGRTKLRIGFMSSDLRAHPVGFFAMPLFQHYDRERFEVYCYSYKQGEADRAQKMIESLVDAFRWRPNISDRDAAQMIADDQLDILIELGGSTHMNKLEVMAYKPAPLAASWLGYANSAGLSTIDFLVLDPFMQPADPALLIEKPLLLPDCWYALAEGVYRDEPAVETTAPVERNGFVTFGTANNPYKYNPDVLRTWGRILARTPNSRFLFIRPEGGSESFRRHMTAAFAAEGVAPERILFEPVRGQHLPHYNRLDMSLDTFPQTGGTTTCESLWMGAPVVSLVGEALYERLSYSVLNNIGLGDLCAETVAGYEETACALAADPARIGELRRTLRARMQASPLGRTKPWATDFFEAVAKAVAQARA</sequence>
<dbReference type="eggNOG" id="COG0457">
    <property type="taxonomic scope" value="Bacteria"/>
</dbReference>
<dbReference type="Pfam" id="PF13432">
    <property type="entry name" value="TPR_16"/>
    <property type="match status" value="1"/>
</dbReference>
<dbReference type="Pfam" id="PF13844">
    <property type="entry name" value="Glyco_transf_41"/>
    <property type="match status" value="2"/>
</dbReference>
<dbReference type="GO" id="GO:0097363">
    <property type="term" value="F:protein O-acetylglucosaminyltransferase activity"/>
    <property type="evidence" value="ECO:0007669"/>
    <property type="project" value="UniProtKB-EC"/>
</dbReference>
<gene>
    <name evidence="10" type="ordered locus">PHZ_c0499</name>
</gene>
<dbReference type="AlphaFoldDB" id="B4REH1"/>
<evidence type="ECO:0000256" key="4">
    <source>
        <dbReference type="ARBA" id="ARBA00022676"/>
    </source>
</evidence>
<feature type="domain" description="O-GlcNAc transferase C-terminal" evidence="9">
    <location>
        <begin position="395"/>
        <end position="532"/>
    </location>
</feature>
<feature type="domain" description="O-GlcNAc transferase C-terminal" evidence="9">
    <location>
        <begin position="573"/>
        <end position="747"/>
    </location>
</feature>
<evidence type="ECO:0000256" key="5">
    <source>
        <dbReference type="ARBA" id="ARBA00022679"/>
    </source>
</evidence>
<evidence type="ECO:0000259" key="9">
    <source>
        <dbReference type="Pfam" id="PF13844"/>
    </source>
</evidence>
<dbReference type="RefSeq" id="WP_012521061.1">
    <property type="nucleotide sequence ID" value="NC_011144.1"/>
</dbReference>
<evidence type="ECO:0000256" key="2">
    <source>
        <dbReference type="ARBA" id="ARBA00005386"/>
    </source>
</evidence>
<dbReference type="SMART" id="SM00028">
    <property type="entry name" value="TPR"/>
    <property type="match status" value="6"/>
</dbReference>
<dbReference type="Proteomes" id="UP000001868">
    <property type="component" value="Chromosome"/>
</dbReference>
<dbReference type="OrthoDB" id="146908at2"/>
<evidence type="ECO:0000313" key="10">
    <source>
        <dbReference type="EMBL" id="ACG76913.1"/>
    </source>
</evidence>
<organism evidence="10 11">
    <name type="scientific">Phenylobacterium zucineum (strain HLK1)</name>
    <dbReference type="NCBI Taxonomy" id="450851"/>
    <lineage>
        <taxon>Bacteria</taxon>
        <taxon>Pseudomonadati</taxon>
        <taxon>Pseudomonadota</taxon>
        <taxon>Alphaproteobacteria</taxon>
        <taxon>Caulobacterales</taxon>
        <taxon>Caulobacteraceae</taxon>
        <taxon>Phenylobacterium</taxon>
    </lineage>
</organism>
<dbReference type="PANTHER" id="PTHR44835">
    <property type="entry name" value="UDP-N-ACETYLGLUCOSAMINE--PEPTIDE N-ACETYLGLUCOSAMINYLTRANSFERASE SPINDLY-RELATED"/>
    <property type="match status" value="1"/>
</dbReference>
<dbReference type="Pfam" id="PF14559">
    <property type="entry name" value="TPR_19"/>
    <property type="match status" value="1"/>
</dbReference>
<name>B4REH1_PHEZH</name>
<feature type="repeat" description="TPR" evidence="8">
    <location>
        <begin position="172"/>
        <end position="205"/>
    </location>
</feature>
<dbReference type="EC" id="2.4.1.255" evidence="3"/>